<keyword evidence="5 11" id="KW-0732">Signal</keyword>
<evidence type="ECO:0000256" key="2">
    <source>
        <dbReference type="ARBA" id="ARBA00007528"/>
    </source>
</evidence>
<dbReference type="Gene3D" id="3.20.20.80">
    <property type="entry name" value="Glycosidases"/>
    <property type="match status" value="1"/>
</dbReference>
<proteinExistence type="inferred from homology"/>
<dbReference type="FunFam" id="3.20.20.80:FF:000032">
    <property type="entry name" value="1,3-beta-glucanosyltransferase"/>
    <property type="match status" value="1"/>
</dbReference>
<dbReference type="EMBL" id="VNKQ01000004">
    <property type="protein sequence ID" value="KAG0651470.1"/>
    <property type="molecule type" value="Genomic_DNA"/>
</dbReference>
<reference evidence="12" key="1">
    <citation type="submission" date="2019-07" db="EMBL/GenBank/DDBJ databases">
        <title>Hyphodiscus hymeniophilus genome sequencing and assembly.</title>
        <authorList>
            <person name="Kramer G."/>
            <person name="Nodwell J."/>
        </authorList>
    </citation>
    <scope>NUCLEOTIDE SEQUENCE</scope>
    <source>
        <strain evidence="12">ATCC 34498</strain>
    </source>
</reference>
<evidence type="ECO:0000256" key="4">
    <source>
        <dbReference type="ARBA" id="ARBA00022679"/>
    </source>
</evidence>
<keyword evidence="13" id="KW-1185">Reference proteome</keyword>
<evidence type="ECO:0000256" key="6">
    <source>
        <dbReference type="ARBA" id="ARBA00023136"/>
    </source>
</evidence>
<feature type="signal peptide" evidence="11">
    <location>
        <begin position="1"/>
        <end position="15"/>
    </location>
</feature>
<dbReference type="InterPro" id="IPR004886">
    <property type="entry name" value="Glucanosyltransferase"/>
</dbReference>
<dbReference type="EC" id="2.4.1.-" evidence="9"/>
<sequence length="478" mass="50159">TVLSLLALCANLVLAVQPITIKGSDFINSVTGNRFQIVGVAYQPGGSSGYNPASGVDPLSDGSVCLRDAALMQQLGVNAIRVYNVDPDLNHDMCASIFNAVGIYMLIDVNSPLAGESIDRGSPGTSYDSSYLNRTFAVVEAFKSYPNTLLFFAGNEVINDVPTGGTVPPYMRASAVTRDLKNYISKNSKRIIPVGYSAADVRDILVDTWNYLQCTTTGDDSDPSRVDLFALNSYSWCGESSFQNSQYDVLVSDFSNTSVPVFFSEYGCIKPAPRVFTEVPVIYGPLMTPVLSGGVVYEYSEEPSDYGLVNISSDGSLQLLPDFATLQSQFNTLNVTALQGLTAQNTSLVPPNCTSSLISSSSFDSNFTIPAVPPGAQDLINSGISPKPTGSIVSVTATKVTQQVQDASGTVLSGLAITPLADDESNNPGHSSVTATASSTSAAASPTTSKKSAAISMRGNGNAIAAMVLSVVAGIILL</sequence>
<dbReference type="PANTHER" id="PTHR31468">
    <property type="entry name" value="1,3-BETA-GLUCANOSYLTRANSFERASE GAS1"/>
    <property type="match status" value="1"/>
</dbReference>
<dbReference type="GO" id="GO:0031505">
    <property type="term" value="P:fungal-type cell wall organization"/>
    <property type="evidence" value="ECO:0007669"/>
    <property type="project" value="TreeGrafter"/>
</dbReference>
<organism evidence="12 13">
    <name type="scientific">Hyphodiscus hymeniophilus</name>
    <dbReference type="NCBI Taxonomy" id="353542"/>
    <lineage>
        <taxon>Eukaryota</taxon>
        <taxon>Fungi</taxon>
        <taxon>Dikarya</taxon>
        <taxon>Ascomycota</taxon>
        <taxon>Pezizomycotina</taxon>
        <taxon>Leotiomycetes</taxon>
        <taxon>Helotiales</taxon>
        <taxon>Hyphodiscaceae</taxon>
        <taxon>Hyphodiscus</taxon>
    </lineage>
</organism>
<evidence type="ECO:0000256" key="10">
    <source>
        <dbReference type="SAM" id="MobiDB-lite"/>
    </source>
</evidence>
<dbReference type="GO" id="GO:0098552">
    <property type="term" value="C:side of membrane"/>
    <property type="evidence" value="ECO:0007669"/>
    <property type="project" value="UniProtKB-KW"/>
</dbReference>
<gene>
    <name evidence="12" type="ORF">D0Z07_1910</name>
</gene>
<evidence type="ECO:0000313" key="13">
    <source>
        <dbReference type="Proteomes" id="UP000785200"/>
    </source>
</evidence>
<feature type="non-terminal residue" evidence="12">
    <location>
        <position position="1"/>
    </location>
</feature>
<keyword evidence="7" id="KW-0325">Glycoprotein</keyword>
<dbReference type="GO" id="GO:0005886">
    <property type="term" value="C:plasma membrane"/>
    <property type="evidence" value="ECO:0007669"/>
    <property type="project" value="UniProtKB-SubCell"/>
</dbReference>
<dbReference type="GO" id="GO:0042124">
    <property type="term" value="F:1,3-beta-glucanosyltransferase activity"/>
    <property type="evidence" value="ECO:0007669"/>
    <property type="project" value="TreeGrafter"/>
</dbReference>
<feature type="region of interest" description="Disordered" evidence="10">
    <location>
        <begin position="419"/>
        <end position="449"/>
    </location>
</feature>
<dbReference type="Proteomes" id="UP000785200">
    <property type="component" value="Unassembled WGS sequence"/>
</dbReference>
<evidence type="ECO:0000256" key="3">
    <source>
        <dbReference type="ARBA" id="ARBA00022622"/>
    </source>
</evidence>
<dbReference type="InterPro" id="IPR017853">
    <property type="entry name" value="GH"/>
</dbReference>
<feature type="chain" id="PRO_5040484953" description="1,3-beta-glucanosyltransferase" evidence="11">
    <location>
        <begin position="16"/>
        <end position="478"/>
    </location>
</feature>
<evidence type="ECO:0000256" key="7">
    <source>
        <dbReference type="ARBA" id="ARBA00023180"/>
    </source>
</evidence>
<comment type="caution">
    <text evidence="12">The sequence shown here is derived from an EMBL/GenBank/DDBJ whole genome shotgun (WGS) entry which is preliminary data.</text>
</comment>
<dbReference type="AlphaFoldDB" id="A0A9P6VNV4"/>
<keyword evidence="6 9" id="KW-0472">Membrane</keyword>
<feature type="compositionally biased region" description="Low complexity" evidence="10">
    <location>
        <begin position="431"/>
        <end position="449"/>
    </location>
</feature>
<keyword evidence="8 9" id="KW-0449">Lipoprotein</keyword>
<protein>
    <recommendedName>
        <fullName evidence="9">1,3-beta-glucanosyltransferase</fullName>
        <ecNumber evidence="9">2.4.1.-</ecNumber>
    </recommendedName>
</protein>
<evidence type="ECO:0000313" key="12">
    <source>
        <dbReference type="EMBL" id="KAG0651470.1"/>
    </source>
</evidence>
<comment type="similarity">
    <text evidence="2 9">Belongs to the glycosyl hydrolase 72 family.</text>
</comment>
<evidence type="ECO:0000256" key="8">
    <source>
        <dbReference type="ARBA" id="ARBA00023288"/>
    </source>
</evidence>
<dbReference type="GO" id="GO:0071970">
    <property type="term" value="P:fungal-type cell wall (1-&gt;3)-beta-D-glucan biosynthetic process"/>
    <property type="evidence" value="ECO:0007669"/>
    <property type="project" value="TreeGrafter"/>
</dbReference>
<dbReference type="PANTHER" id="PTHR31468:SF4">
    <property type="entry name" value="1,3-BETA-GLUCANOSYLTRANSFERASE GAS3-RELATED"/>
    <property type="match status" value="1"/>
</dbReference>
<name>A0A9P6VNV4_9HELO</name>
<evidence type="ECO:0000256" key="11">
    <source>
        <dbReference type="SAM" id="SignalP"/>
    </source>
</evidence>
<dbReference type="SUPFAM" id="SSF51445">
    <property type="entry name" value="(Trans)glycosidases"/>
    <property type="match status" value="1"/>
</dbReference>
<keyword evidence="3 9" id="KW-0336">GPI-anchor</keyword>
<evidence type="ECO:0000256" key="5">
    <source>
        <dbReference type="ARBA" id="ARBA00022729"/>
    </source>
</evidence>
<dbReference type="Pfam" id="PF03198">
    <property type="entry name" value="Glyco_hydro_72"/>
    <property type="match status" value="1"/>
</dbReference>
<keyword evidence="4 9" id="KW-0808">Transferase</keyword>
<evidence type="ECO:0000256" key="1">
    <source>
        <dbReference type="ARBA" id="ARBA00004609"/>
    </source>
</evidence>
<comment type="subcellular location">
    <subcellularLocation>
        <location evidence="1 9">Cell membrane</location>
        <topology evidence="1 9">Lipid-anchor</topology>
        <topology evidence="1 9">GPI-anchor</topology>
    </subcellularLocation>
</comment>
<dbReference type="OrthoDB" id="421038at2759"/>
<evidence type="ECO:0000256" key="9">
    <source>
        <dbReference type="RuleBase" id="RU361209"/>
    </source>
</evidence>
<comment type="function">
    <text evidence="9">Splits internally a 1,3-beta-glucan molecule and transfers the newly generated reducing end (the donor) to the non-reducing end of another 1,3-beta-glucan molecule (the acceptor) forming a 1,3-beta linkage, resulting in the elongation of 1,3-beta-glucan chains in the cell wall.</text>
</comment>
<accession>A0A9P6VNV4</accession>